<protein>
    <submittedName>
        <fullName evidence="1">Uncharacterized protein</fullName>
    </submittedName>
</protein>
<sequence length="217" mass="23860">MGSEGPKSVTIHVTGFKKFQGVAENPTESIVNNLKKYVEKKGLPPGVQLGSCLVLETAGVNALPMLYKVLQSGTSSQNSLNDDRVIWLHLGVNSGALKFAIERQAVNEATFRCPDELGWQPQQMPIIPGDGALNLARKTSCSAEAILQHLKNKGHDVMMSDDAGRFVCNYVYYHSLRFAEEKGHKSLFVHVPLFSRINEETQMQFILALLEAVASTC</sequence>
<keyword evidence="2" id="KW-1185">Reference proteome</keyword>
<evidence type="ECO:0000313" key="1">
    <source>
        <dbReference type="EMBL" id="KAI5679216.1"/>
    </source>
</evidence>
<dbReference type="EMBL" id="CM044702">
    <property type="protein sequence ID" value="KAI5679216.1"/>
    <property type="molecule type" value="Genomic_DNA"/>
</dbReference>
<organism evidence="1 2">
    <name type="scientific">Catharanthus roseus</name>
    <name type="common">Madagascar periwinkle</name>
    <name type="synonym">Vinca rosea</name>
    <dbReference type="NCBI Taxonomy" id="4058"/>
    <lineage>
        <taxon>Eukaryota</taxon>
        <taxon>Viridiplantae</taxon>
        <taxon>Streptophyta</taxon>
        <taxon>Embryophyta</taxon>
        <taxon>Tracheophyta</taxon>
        <taxon>Spermatophyta</taxon>
        <taxon>Magnoliopsida</taxon>
        <taxon>eudicotyledons</taxon>
        <taxon>Gunneridae</taxon>
        <taxon>Pentapetalae</taxon>
        <taxon>asterids</taxon>
        <taxon>lamiids</taxon>
        <taxon>Gentianales</taxon>
        <taxon>Apocynaceae</taxon>
        <taxon>Rauvolfioideae</taxon>
        <taxon>Vinceae</taxon>
        <taxon>Catharanthinae</taxon>
        <taxon>Catharanthus</taxon>
    </lineage>
</organism>
<proteinExistence type="predicted"/>
<accession>A0ACC0C2R5</accession>
<comment type="caution">
    <text evidence="1">The sequence shown here is derived from an EMBL/GenBank/DDBJ whole genome shotgun (WGS) entry which is preliminary data.</text>
</comment>
<dbReference type="Proteomes" id="UP001060085">
    <property type="component" value="Linkage Group LG02"/>
</dbReference>
<evidence type="ECO:0000313" key="2">
    <source>
        <dbReference type="Proteomes" id="UP001060085"/>
    </source>
</evidence>
<reference evidence="2" key="1">
    <citation type="journal article" date="2023" name="Nat. Plants">
        <title>Single-cell RNA sequencing provides a high-resolution roadmap for understanding the multicellular compartmentation of specialized metabolism.</title>
        <authorList>
            <person name="Sun S."/>
            <person name="Shen X."/>
            <person name="Li Y."/>
            <person name="Li Y."/>
            <person name="Wang S."/>
            <person name="Li R."/>
            <person name="Zhang H."/>
            <person name="Shen G."/>
            <person name="Guo B."/>
            <person name="Wei J."/>
            <person name="Xu J."/>
            <person name="St-Pierre B."/>
            <person name="Chen S."/>
            <person name="Sun C."/>
        </authorList>
    </citation>
    <scope>NUCLEOTIDE SEQUENCE [LARGE SCALE GENOMIC DNA]</scope>
</reference>
<gene>
    <name evidence="1" type="ORF">M9H77_10166</name>
</gene>
<name>A0ACC0C2R5_CATRO</name>